<name>A0A7T3N9R0_9CAUD</name>
<dbReference type="RefSeq" id="YP_010774069.1">
    <property type="nucleotide sequence ID" value="NC_074751.1"/>
</dbReference>
<dbReference type="GeneID" id="80456970"/>
<accession>A0A7T3N9R0</accession>
<dbReference type="KEGG" id="vg:80456970"/>
<sequence>MAESFHVWLIDFKSGKTLTMLSNECPDKKAALESALERFGPKKVSGVRERGEKKQPITPLK</sequence>
<proteinExistence type="predicted"/>
<evidence type="ECO:0000313" key="1">
    <source>
        <dbReference type="EMBL" id="QPX74983.1"/>
    </source>
</evidence>
<evidence type="ECO:0000313" key="2">
    <source>
        <dbReference type="Proteomes" id="UP000595249"/>
    </source>
</evidence>
<keyword evidence="2" id="KW-1185">Reference proteome</keyword>
<dbReference type="EMBL" id="MW021761">
    <property type="protein sequence ID" value="QPX74983.1"/>
    <property type="molecule type" value="Genomic_DNA"/>
</dbReference>
<dbReference type="Proteomes" id="UP000595249">
    <property type="component" value="Segment"/>
</dbReference>
<protein>
    <submittedName>
        <fullName evidence="1">Uncharacterized protein</fullName>
    </submittedName>
</protein>
<reference evidence="1 2" key="1">
    <citation type="submission" date="2020-09" db="EMBL/GenBank/DDBJ databases">
        <authorList>
            <person name="Marshall N."/>
            <person name="Wilson M.E."/>
            <person name="Walker J.K."/>
            <person name="Johnson L."/>
            <person name="Sharma R."/>
            <person name="Carr E."/>
            <person name="Grose J.H."/>
        </authorList>
    </citation>
    <scope>NUCLEOTIDE SEQUENCE [LARGE SCALE GENOMIC DNA]</scope>
</reference>
<organism evidence="1 2">
    <name type="scientific">Serratia phage vB_SmaS_Rovert</name>
    <dbReference type="NCBI Taxonomy" id="2777363"/>
    <lineage>
        <taxon>Viruses</taxon>
        <taxon>Duplodnaviria</taxon>
        <taxon>Heunggongvirae</taxon>
        <taxon>Uroviricota</taxon>
        <taxon>Caudoviricetes</taxon>
        <taxon>Rovertvirus</taxon>
        <taxon>Rovertvirus rovert</taxon>
    </lineage>
</organism>